<evidence type="ECO:0008006" key="9">
    <source>
        <dbReference type="Google" id="ProtNLM"/>
    </source>
</evidence>
<organism evidence="7 8">
    <name type="scientific">Halostagnicola larsenii XH-48</name>
    <dbReference type="NCBI Taxonomy" id="797299"/>
    <lineage>
        <taxon>Archaea</taxon>
        <taxon>Methanobacteriati</taxon>
        <taxon>Methanobacteriota</taxon>
        <taxon>Stenosarchaea group</taxon>
        <taxon>Halobacteria</taxon>
        <taxon>Halobacteriales</taxon>
        <taxon>Natrialbaceae</taxon>
        <taxon>Halostagnicola</taxon>
    </lineage>
</organism>
<comment type="subcellular location">
    <subcellularLocation>
        <location evidence="1">Cell membrane</location>
        <topology evidence="1">Multi-pass membrane protein</topology>
    </subcellularLocation>
</comment>
<evidence type="ECO:0000256" key="6">
    <source>
        <dbReference type="SAM" id="Phobius"/>
    </source>
</evidence>
<evidence type="ECO:0000256" key="1">
    <source>
        <dbReference type="ARBA" id="ARBA00004651"/>
    </source>
</evidence>
<dbReference type="OrthoDB" id="201875at2157"/>
<keyword evidence="8" id="KW-1185">Reference proteome</keyword>
<dbReference type="EMBL" id="CP007055">
    <property type="protein sequence ID" value="AHG00034.1"/>
    <property type="molecule type" value="Genomic_DNA"/>
</dbReference>
<reference evidence="7 8" key="1">
    <citation type="submission" date="2014-01" db="EMBL/GenBank/DDBJ databases">
        <authorList>
            <consortium name="DOE Joint Genome Institute"/>
            <person name="Anderson I."/>
            <person name="Huntemann M."/>
            <person name="Han J."/>
            <person name="Chen A."/>
            <person name="Kyrpides N."/>
            <person name="Mavromatis K."/>
            <person name="Markowitz V."/>
            <person name="Palaniappan K."/>
            <person name="Ivanova N."/>
            <person name="Schaumberg A."/>
            <person name="Pati A."/>
            <person name="Liolios K."/>
            <person name="Nordberg H.P."/>
            <person name="Cantor M.N."/>
            <person name="Hua S.X."/>
            <person name="Woyke T."/>
        </authorList>
    </citation>
    <scope>NUCLEOTIDE SEQUENCE [LARGE SCALE GENOMIC DNA]</scope>
    <source>
        <strain evidence="7 8">XH-48</strain>
    </source>
</reference>
<name>W0JN62_9EURY</name>
<gene>
    <name evidence="7" type="ORF">HALLA_15740</name>
</gene>
<dbReference type="STRING" id="797299.HALLA_15740"/>
<evidence type="ECO:0000313" key="7">
    <source>
        <dbReference type="EMBL" id="AHG00034.1"/>
    </source>
</evidence>
<feature type="transmembrane region" description="Helical" evidence="6">
    <location>
        <begin position="68"/>
        <end position="88"/>
    </location>
</feature>
<evidence type="ECO:0000256" key="5">
    <source>
        <dbReference type="ARBA" id="ARBA00023136"/>
    </source>
</evidence>
<dbReference type="KEGG" id="hlr:HALLA_15740"/>
<accession>W0JN62</accession>
<evidence type="ECO:0000256" key="4">
    <source>
        <dbReference type="ARBA" id="ARBA00022989"/>
    </source>
</evidence>
<dbReference type="RefSeq" id="WP_049953273.1">
    <property type="nucleotide sequence ID" value="NZ_CP007055.1"/>
</dbReference>
<proteinExistence type="predicted"/>
<sequence>MASIRTYSLIYVALLLLGTAQFALFEIDLIEFGYWTALAGVLVFSVAKILLVAGYFQHLIEEPRAITYMMGTAVFMVFLLTVAAGFSIQ</sequence>
<keyword evidence="3 6" id="KW-0812">Transmembrane</keyword>
<protein>
    <recommendedName>
        <fullName evidence="9">Cytochrome C oxidase subunit IV</fullName>
    </recommendedName>
</protein>
<feature type="transmembrane region" description="Helical" evidence="6">
    <location>
        <begin position="32"/>
        <end position="56"/>
    </location>
</feature>
<evidence type="ECO:0000256" key="3">
    <source>
        <dbReference type="ARBA" id="ARBA00022692"/>
    </source>
</evidence>
<keyword evidence="2" id="KW-1003">Cell membrane</keyword>
<dbReference type="AlphaFoldDB" id="W0JN62"/>
<keyword evidence="4 6" id="KW-1133">Transmembrane helix</keyword>
<dbReference type="GO" id="GO:0005886">
    <property type="term" value="C:plasma membrane"/>
    <property type="evidence" value="ECO:0007669"/>
    <property type="project" value="UniProtKB-SubCell"/>
</dbReference>
<evidence type="ECO:0000313" key="8">
    <source>
        <dbReference type="Proteomes" id="UP000019024"/>
    </source>
</evidence>
<dbReference type="eggNOG" id="arCOG08921">
    <property type="taxonomic scope" value="Archaea"/>
</dbReference>
<dbReference type="Pfam" id="PF03626">
    <property type="entry name" value="COX4_pro"/>
    <property type="match status" value="1"/>
</dbReference>
<dbReference type="InterPro" id="IPR005171">
    <property type="entry name" value="Cyt_c_oxidase_su4_prok"/>
</dbReference>
<dbReference type="HOGENOM" id="CLU_168712_0_0_2"/>
<keyword evidence="5 6" id="KW-0472">Membrane</keyword>
<dbReference type="GeneID" id="25145871"/>
<dbReference type="Proteomes" id="UP000019024">
    <property type="component" value="Chromosome"/>
</dbReference>
<evidence type="ECO:0000256" key="2">
    <source>
        <dbReference type="ARBA" id="ARBA00022475"/>
    </source>
</evidence>